<proteinExistence type="predicted"/>
<keyword evidence="2" id="KW-0472">Membrane</keyword>
<dbReference type="EMBL" id="CP001349">
    <property type="protein sequence ID" value="ACL55066.1"/>
    <property type="molecule type" value="Genomic_DNA"/>
</dbReference>
<evidence type="ECO:0000313" key="4">
    <source>
        <dbReference type="Proteomes" id="UP000008207"/>
    </source>
</evidence>
<accession>B8IT04</accession>
<feature type="region of interest" description="Disordered" evidence="1">
    <location>
        <begin position="179"/>
        <end position="202"/>
    </location>
</feature>
<feature type="transmembrane region" description="Helical" evidence="2">
    <location>
        <begin position="55"/>
        <end position="77"/>
    </location>
</feature>
<evidence type="ECO:0000256" key="1">
    <source>
        <dbReference type="SAM" id="MobiDB-lite"/>
    </source>
</evidence>
<dbReference type="OrthoDB" id="7926359at2"/>
<keyword evidence="4" id="KW-1185">Reference proteome</keyword>
<keyword evidence="2" id="KW-1133">Transmembrane helix</keyword>
<keyword evidence="2" id="KW-0812">Transmembrane</keyword>
<dbReference type="AlphaFoldDB" id="B8IT04"/>
<protein>
    <submittedName>
        <fullName evidence="3">Uncharacterized protein</fullName>
    </submittedName>
</protein>
<dbReference type="HOGENOM" id="CLU_082699_0_0_5"/>
<dbReference type="RefSeq" id="WP_012634305.1">
    <property type="nucleotide sequence ID" value="NC_011894.1"/>
</dbReference>
<name>B8IT04_METNO</name>
<feature type="compositionally biased region" description="Low complexity" evidence="1">
    <location>
        <begin position="8"/>
        <end position="21"/>
    </location>
</feature>
<reference evidence="3 4" key="1">
    <citation type="submission" date="2009-01" db="EMBL/GenBank/DDBJ databases">
        <title>Complete sequence of chromosome of Methylobacterium nodulans ORS 2060.</title>
        <authorList>
            <consortium name="US DOE Joint Genome Institute"/>
            <person name="Lucas S."/>
            <person name="Copeland A."/>
            <person name="Lapidus A."/>
            <person name="Glavina del Rio T."/>
            <person name="Dalin E."/>
            <person name="Tice H."/>
            <person name="Bruce D."/>
            <person name="Goodwin L."/>
            <person name="Pitluck S."/>
            <person name="Sims D."/>
            <person name="Brettin T."/>
            <person name="Detter J.C."/>
            <person name="Han C."/>
            <person name="Larimer F."/>
            <person name="Land M."/>
            <person name="Hauser L."/>
            <person name="Kyrpides N."/>
            <person name="Ivanova N."/>
            <person name="Marx C.J."/>
            <person name="Richardson P."/>
        </authorList>
    </citation>
    <scope>NUCLEOTIDE SEQUENCE [LARGE SCALE GENOMIC DNA]</scope>
    <source>
        <strain evidence="4">LMG 21967 / CNCM I-2342 / ORS 2060</strain>
    </source>
</reference>
<gene>
    <name evidence="3" type="ordered locus">Mnod_0015</name>
</gene>
<evidence type="ECO:0000256" key="2">
    <source>
        <dbReference type="SAM" id="Phobius"/>
    </source>
</evidence>
<dbReference type="eggNOG" id="COG4223">
    <property type="taxonomic scope" value="Bacteria"/>
</dbReference>
<evidence type="ECO:0000313" key="3">
    <source>
        <dbReference type="EMBL" id="ACL55066.1"/>
    </source>
</evidence>
<sequence>MSDGKDQAGASAPGTSAASAEASLKDAVTSARAALPKAEAFRKVPAFRLKLRPPIAAALLGGLCLGSFGGGAAVALLTKGARAERPAIGQAEWKKLATRLDAQAAESARLATDIKLLKDRTAEAHDAAEKARAESGTRFGQLAERLDRLNKVGGETATKLAGLSEKLDHFDREQSARVTALGEKVERQRSAAPAAPAPAAPAAKVAAAEPALTGSLPDKPAAKPAPTLVDGWTLRDVYDGVAMIENRNRRLVEVGPGDTVPGIGRVEAIERRGKTWVVVTNRGLITSQLW</sequence>
<dbReference type="Proteomes" id="UP000008207">
    <property type="component" value="Chromosome"/>
</dbReference>
<dbReference type="STRING" id="460265.Mnod_0015"/>
<dbReference type="KEGG" id="mno:Mnod_0015"/>
<organism evidence="3 4">
    <name type="scientific">Methylobacterium nodulans (strain LMG 21967 / CNCM I-2342 / ORS 2060)</name>
    <dbReference type="NCBI Taxonomy" id="460265"/>
    <lineage>
        <taxon>Bacteria</taxon>
        <taxon>Pseudomonadati</taxon>
        <taxon>Pseudomonadota</taxon>
        <taxon>Alphaproteobacteria</taxon>
        <taxon>Hyphomicrobiales</taxon>
        <taxon>Methylobacteriaceae</taxon>
        <taxon>Methylobacterium</taxon>
    </lineage>
</organism>
<feature type="region of interest" description="Disordered" evidence="1">
    <location>
        <begin position="1"/>
        <end position="21"/>
    </location>
</feature>